<keyword evidence="2" id="KW-1185">Reference proteome</keyword>
<protein>
    <submittedName>
        <fullName evidence="1">Uncharacterized protein</fullName>
    </submittedName>
</protein>
<evidence type="ECO:0000313" key="1">
    <source>
        <dbReference type="EMBL" id="MCI4377634.1"/>
    </source>
</evidence>
<evidence type="ECO:0000313" key="2">
    <source>
        <dbReference type="Proteomes" id="UP000829447"/>
    </source>
</evidence>
<organism evidence="1 2">
    <name type="scientific">Pangasianodon gigas</name>
    <name type="common">Mekong giant catfish</name>
    <name type="synonym">Pangasius gigas</name>
    <dbReference type="NCBI Taxonomy" id="30993"/>
    <lineage>
        <taxon>Eukaryota</taxon>
        <taxon>Metazoa</taxon>
        <taxon>Chordata</taxon>
        <taxon>Craniata</taxon>
        <taxon>Vertebrata</taxon>
        <taxon>Euteleostomi</taxon>
        <taxon>Actinopterygii</taxon>
        <taxon>Neopterygii</taxon>
        <taxon>Teleostei</taxon>
        <taxon>Ostariophysi</taxon>
        <taxon>Siluriformes</taxon>
        <taxon>Pangasiidae</taxon>
        <taxon>Pangasianodon</taxon>
    </lineage>
</organism>
<reference evidence="1 2" key="1">
    <citation type="journal article" date="2022" name="bioRxiv">
        <title>An ancient truncated duplication of the anti-Mullerian hormone receptor type 2 gene is a potential conserved master sex determinant in the Pangasiidae catfish family.</title>
        <authorList>
            <person name="Wen M."/>
            <person name="Pan Q."/>
            <person name="Jouanno E."/>
            <person name="Montfort J."/>
            <person name="Zahm M."/>
            <person name="Cabau C."/>
            <person name="Klopp C."/>
            <person name="Iampietro C."/>
            <person name="Roques C."/>
            <person name="Bouchez O."/>
            <person name="Castinel A."/>
            <person name="Donnadieu C."/>
            <person name="Parrinello H."/>
            <person name="Poncet C."/>
            <person name="Belmonte E."/>
            <person name="Gautier V."/>
            <person name="Avarre J.-C."/>
            <person name="Dugue R."/>
            <person name="Gustiano R."/>
            <person name="Ha T.T.T."/>
            <person name="Campet M."/>
            <person name="Sriphairoj K."/>
            <person name="Ribolli J."/>
            <person name="de Almeida F.L."/>
            <person name="Desvignes T."/>
            <person name="Postlethwait J.H."/>
            <person name="Bucao C.F."/>
            <person name="Robinson-Rechavi M."/>
            <person name="Bobe J."/>
            <person name="Herpin A."/>
            <person name="Guiguen Y."/>
        </authorList>
    </citation>
    <scope>NUCLEOTIDE SEQUENCE [LARGE SCALE GENOMIC DNA]</scope>
    <source>
        <strain evidence="1">YG-Dec2019</strain>
    </source>
</reference>
<proteinExistence type="predicted"/>
<sequence>MSSSESSTVGGVQGSLLKLHSFLGDTETRNAALICHDIIGDLGQECMVTKSENELAFQTSLLFAKEEGILTFLRKSLASEMLQDARVDILNLLATFLQKMADYVKGWEKNYAVELKDTCLVVYTKDKAAKSRGPALELLIKVLYLTKDSSVAQDFKIGDMFNKFYGELCQKNRIPDTGKLSYQTVFPWKKSSCCLLQMLQH</sequence>
<gene>
    <name evidence="1" type="ORF">PGIGA_G00205670</name>
</gene>
<name>A0ACC5WEU3_PANGG</name>
<dbReference type="EMBL" id="CM040457">
    <property type="protein sequence ID" value="MCI4377634.1"/>
    <property type="molecule type" value="Genomic_DNA"/>
</dbReference>
<dbReference type="Proteomes" id="UP000829447">
    <property type="component" value="Linkage Group LG4"/>
</dbReference>
<comment type="caution">
    <text evidence="1">The sequence shown here is derived from an EMBL/GenBank/DDBJ whole genome shotgun (WGS) entry which is preliminary data.</text>
</comment>
<accession>A0ACC5WEU3</accession>